<accession>A0A2A6RNV1</accession>
<dbReference type="PANTHER" id="PTHR33695:SF1">
    <property type="entry name" value="LIPOPROTEIN SIGNAL PEPTIDASE"/>
    <property type="match status" value="1"/>
</dbReference>
<dbReference type="EC" id="3.4.23.36" evidence="9"/>
<organism evidence="12 13">
    <name type="scientific">Candidatus Viridilinea mediisalina</name>
    <dbReference type="NCBI Taxonomy" id="2024553"/>
    <lineage>
        <taxon>Bacteria</taxon>
        <taxon>Bacillati</taxon>
        <taxon>Chloroflexota</taxon>
        <taxon>Chloroflexia</taxon>
        <taxon>Chloroflexales</taxon>
        <taxon>Chloroflexineae</taxon>
        <taxon>Oscillochloridaceae</taxon>
        <taxon>Candidatus Viridilinea</taxon>
    </lineage>
</organism>
<evidence type="ECO:0000256" key="7">
    <source>
        <dbReference type="ARBA" id="ARBA00022989"/>
    </source>
</evidence>
<dbReference type="AlphaFoldDB" id="A0A2A6RNV1"/>
<feature type="active site" evidence="9">
    <location>
        <position position="114"/>
    </location>
</feature>
<feature type="active site" evidence="9">
    <location>
        <position position="128"/>
    </location>
</feature>
<evidence type="ECO:0000256" key="2">
    <source>
        <dbReference type="ARBA" id="ARBA00022475"/>
    </source>
</evidence>
<evidence type="ECO:0000313" key="13">
    <source>
        <dbReference type="Proteomes" id="UP000220527"/>
    </source>
</evidence>
<keyword evidence="13" id="KW-1185">Reference proteome</keyword>
<keyword evidence="5 9" id="KW-0064">Aspartyl protease</keyword>
<gene>
    <name evidence="9 12" type="primary">lspA</name>
    <name evidence="12" type="ORF">CJ255_02910</name>
</gene>
<evidence type="ECO:0000256" key="4">
    <source>
        <dbReference type="ARBA" id="ARBA00022692"/>
    </source>
</evidence>
<evidence type="ECO:0000256" key="5">
    <source>
        <dbReference type="ARBA" id="ARBA00022750"/>
    </source>
</evidence>
<comment type="caution">
    <text evidence="12">The sequence shown here is derived from an EMBL/GenBank/DDBJ whole genome shotgun (WGS) entry which is preliminary data.</text>
</comment>
<evidence type="ECO:0000256" key="9">
    <source>
        <dbReference type="HAMAP-Rule" id="MF_00161"/>
    </source>
</evidence>
<dbReference type="InterPro" id="IPR001872">
    <property type="entry name" value="Peptidase_A8"/>
</dbReference>
<dbReference type="Pfam" id="PF01252">
    <property type="entry name" value="Peptidase_A8"/>
    <property type="match status" value="1"/>
</dbReference>
<dbReference type="EMBL" id="NQWI01000007">
    <property type="protein sequence ID" value="PDW04623.1"/>
    <property type="molecule type" value="Genomic_DNA"/>
</dbReference>
<proteinExistence type="inferred from homology"/>
<comment type="similarity">
    <text evidence="1 9 11">Belongs to the peptidase A8 family.</text>
</comment>
<keyword evidence="2 9" id="KW-1003">Cell membrane</keyword>
<dbReference type="NCBIfam" id="TIGR00077">
    <property type="entry name" value="lspA"/>
    <property type="match status" value="1"/>
</dbReference>
<dbReference type="PROSITE" id="PS00855">
    <property type="entry name" value="SPASE_II"/>
    <property type="match status" value="1"/>
</dbReference>
<dbReference type="OrthoDB" id="9810259at2"/>
<comment type="caution">
    <text evidence="9">Lacks conserved residue(s) required for the propagation of feature annotation.</text>
</comment>
<reference evidence="13" key="1">
    <citation type="submission" date="2017-08" db="EMBL/GenBank/DDBJ databases">
        <authorList>
            <person name="Grouzdev D.S."/>
            <person name="Gaisin V.A."/>
            <person name="Rysina M.S."/>
            <person name="Gorlenko V.M."/>
        </authorList>
    </citation>
    <scope>NUCLEOTIDE SEQUENCE [LARGE SCALE GENOMIC DNA]</scope>
    <source>
        <strain evidence="13">Kir15-3F</strain>
    </source>
</reference>
<dbReference type="UniPathway" id="UPA00665"/>
<keyword evidence="6 9" id="KW-0378">Hydrolase</keyword>
<sequence>MMPAGVAGMAIIFDQVSKWWVAQALGPETMTAFIPVGNHMRIAYSHNTGVAFSLFQGHSEILTIIALLIIAGAIYFYRTQMPHQRLSAQLTMGFILGGALGNVIDRIRLGYVVDFIQVGWWPIFNLADSFICIGAAMLMFQIIRDDLGPRPQGTNQALRPQ</sequence>
<dbReference type="GO" id="GO:0005886">
    <property type="term" value="C:plasma membrane"/>
    <property type="evidence" value="ECO:0007669"/>
    <property type="project" value="UniProtKB-SubCell"/>
</dbReference>
<comment type="function">
    <text evidence="9 10">This protein specifically catalyzes the removal of signal peptides from prolipoproteins.</text>
</comment>
<evidence type="ECO:0000256" key="8">
    <source>
        <dbReference type="ARBA" id="ARBA00023136"/>
    </source>
</evidence>
<comment type="catalytic activity">
    <reaction evidence="9 10">
        <text>Release of signal peptides from bacterial membrane prolipoproteins. Hydrolyzes -Xaa-Yaa-Zaa-|-(S,diacylglyceryl)Cys-, in which Xaa is hydrophobic (preferably Leu), and Yaa (Ala or Ser) and Zaa (Gly or Ala) have small, neutral side chains.</text>
        <dbReference type="EC" id="3.4.23.36"/>
    </reaction>
</comment>
<evidence type="ECO:0000313" key="12">
    <source>
        <dbReference type="EMBL" id="PDW04623.1"/>
    </source>
</evidence>
<dbReference type="GO" id="GO:0004190">
    <property type="term" value="F:aspartic-type endopeptidase activity"/>
    <property type="evidence" value="ECO:0007669"/>
    <property type="project" value="UniProtKB-UniRule"/>
</dbReference>
<protein>
    <recommendedName>
        <fullName evidence="9">Lipoprotein signal peptidase</fullName>
        <ecNumber evidence="9">3.4.23.36</ecNumber>
    </recommendedName>
    <alternativeName>
        <fullName evidence="9">Prolipoprotein signal peptidase</fullName>
    </alternativeName>
    <alternativeName>
        <fullName evidence="9">Signal peptidase II</fullName>
        <shortName evidence="9">SPase II</shortName>
    </alternativeName>
</protein>
<dbReference type="PANTHER" id="PTHR33695">
    <property type="entry name" value="LIPOPROTEIN SIGNAL PEPTIDASE"/>
    <property type="match status" value="1"/>
</dbReference>
<evidence type="ECO:0000256" key="10">
    <source>
        <dbReference type="RuleBase" id="RU000594"/>
    </source>
</evidence>
<keyword evidence="3 9" id="KW-0645">Protease</keyword>
<dbReference type="GO" id="GO:0006508">
    <property type="term" value="P:proteolysis"/>
    <property type="evidence" value="ECO:0007669"/>
    <property type="project" value="UniProtKB-KW"/>
</dbReference>
<evidence type="ECO:0000256" key="6">
    <source>
        <dbReference type="ARBA" id="ARBA00022801"/>
    </source>
</evidence>
<feature type="transmembrane region" description="Helical" evidence="9">
    <location>
        <begin position="90"/>
        <end position="107"/>
    </location>
</feature>
<keyword evidence="7 9" id="KW-1133">Transmembrane helix</keyword>
<keyword evidence="8 9" id="KW-0472">Membrane</keyword>
<evidence type="ECO:0000256" key="1">
    <source>
        <dbReference type="ARBA" id="ARBA00006139"/>
    </source>
</evidence>
<feature type="transmembrane region" description="Helical" evidence="9">
    <location>
        <begin position="119"/>
        <end position="140"/>
    </location>
</feature>
<dbReference type="NCBIfam" id="NF011371">
    <property type="entry name" value="PRK14790.1"/>
    <property type="match status" value="1"/>
</dbReference>
<feature type="transmembrane region" description="Helical" evidence="9">
    <location>
        <begin position="61"/>
        <end position="78"/>
    </location>
</feature>
<comment type="pathway">
    <text evidence="9">Protein modification; lipoprotein biosynthesis (signal peptide cleavage).</text>
</comment>
<dbReference type="PRINTS" id="PR00781">
    <property type="entry name" value="LIPOSIGPTASE"/>
</dbReference>
<evidence type="ECO:0000256" key="3">
    <source>
        <dbReference type="ARBA" id="ARBA00022670"/>
    </source>
</evidence>
<name>A0A2A6RNV1_9CHLR</name>
<evidence type="ECO:0000256" key="11">
    <source>
        <dbReference type="RuleBase" id="RU004181"/>
    </source>
</evidence>
<dbReference type="Proteomes" id="UP000220527">
    <property type="component" value="Unassembled WGS sequence"/>
</dbReference>
<comment type="subcellular location">
    <subcellularLocation>
        <location evidence="9">Cell membrane</location>
        <topology evidence="9">Multi-pass membrane protein</topology>
    </subcellularLocation>
</comment>
<keyword evidence="4 9" id="KW-0812">Transmembrane</keyword>
<dbReference type="HAMAP" id="MF_00161">
    <property type="entry name" value="LspA"/>
    <property type="match status" value="1"/>
</dbReference>